<reference evidence="8" key="1">
    <citation type="submission" date="2020-01" db="EMBL/GenBank/DDBJ databases">
        <authorList>
            <consortium name="DOE Joint Genome Institute"/>
            <person name="Haridas S."/>
            <person name="Albert R."/>
            <person name="Binder M."/>
            <person name="Bloem J."/>
            <person name="Labutti K."/>
            <person name="Salamov A."/>
            <person name="Andreopoulos B."/>
            <person name="Baker S.E."/>
            <person name="Barry K."/>
            <person name="Bills G."/>
            <person name="Bluhm B.H."/>
            <person name="Cannon C."/>
            <person name="Castanera R."/>
            <person name="Culley D.E."/>
            <person name="Daum C."/>
            <person name="Ezra D."/>
            <person name="Gonzalez J.B."/>
            <person name="Henrissat B."/>
            <person name="Kuo A."/>
            <person name="Liang C."/>
            <person name="Lipzen A."/>
            <person name="Lutzoni F."/>
            <person name="Magnuson J."/>
            <person name="Mondo S."/>
            <person name="Nolan M."/>
            <person name="Ohm R."/>
            <person name="Pangilinan J."/>
            <person name="Park H.-J."/>
            <person name="Ramirez L."/>
            <person name="Alfaro M."/>
            <person name="Sun H."/>
            <person name="Tritt A."/>
            <person name="Yoshinaga Y."/>
            <person name="Zwiers L.-H."/>
            <person name="Turgeon B.G."/>
            <person name="Goodwin S.B."/>
            <person name="Spatafora J.W."/>
            <person name="Crous P.W."/>
            <person name="Grigoriev I.V."/>
        </authorList>
    </citation>
    <scope>NUCLEOTIDE SEQUENCE</scope>
    <source>
        <strain evidence="8">P77</strain>
    </source>
</reference>
<feature type="transmembrane region" description="Helical" evidence="6">
    <location>
        <begin position="609"/>
        <end position="630"/>
    </location>
</feature>
<feature type="region of interest" description="Disordered" evidence="5">
    <location>
        <begin position="93"/>
        <end position="259"/>
    </location>
</feature>
<evidence type="ECO:0000259" key="7">
    <source>
        <dbReference type="PROSITE" id="PS50053"/>
    </source>
</evidence>
<feature type="compositionally biased region" description="Basic and acidic residues" evidence="5">
    <location>
        <begin position="731"/>
        <end position="767"/>
    </location>
</feature>
<feature type="compositionally biased region" description="Low complexity" evidence="5">
    <location>
        <begin position="552"/>
        <end position="569"/>
    </location>
</feature>
<dbReference type="InterPro" id="IPR029071">
    <property type="entry name" value="Ubiquitin-like_domsf"/>
</dbReference>
<feature type="region of interest" description="Disordered" evidence="5">
    <location>
        <begin position="731"/>
        <end position="796"/>
    </location>
</feature>
<feature type="region of interest" description="Disordered" evidence="5">
    <location>
        <begin position="418"/>
        <end position="444"/>
    </location>
</feature>
<feature type="compositionally biased region" description="Polar residues" evidence="5">
    <location>
        <begin position="210"/>
        <end position="226"/>
    </location>
</feature>
<feature type="compositionally biased region" description="Pro residues" evidence="5">
    <location>
        <begin position="177"/>
        <end position="196"/>
    </location>
</feature>
<feature type="compositionally biased region" description="Low complexity" evidence="5">
    <location>
        <begin position="229"/>
        <end position="250"/>
    </location>
</feature>
<evidence type="ECO:0000256" key="6">
    <source>
        <dbReference type="SAM" id="Phobius"/>
    </source>
</evidence>
<dbReference type="InterPro" id="IPR039751">
    <property type="entry name" value="HERPUD1/2"/>
</dbReference>
<evidence type="ECO:0000313" key="9">
    <source>
        <dbReference type="Proteomes" id="UP000800040"/>
    </source>
</evidence>
<evidence type="ECO:0000313" key="8">
    <source>
        <dbReference type="EMBL" id="KAF1837418.1"/>
    </source>
</evidence>
<dbReference type="OrthoDB" id="21589at2759"/>
<protein>
    <recommendedName>
        <fullName evidence="7">Ubiquitin-like domain-containing protein</fullName>
    </recommendedName>
</protein>
<keyword evidence="2 6" id="KW-0812">Transmembrane</keyword>
<feature type="compositionally biased region" description="Polar residues" evidence="5">
    <location>
        <begin position="421"/>
        <end position="439"/>
    </location>
</feature>
<evidence type="ECO:0000256" key="4">
    <source>
        <dbReference type="ARBA" id="ARBA00023136"/>
    </source>
</evidence>
<name>A0A6A5KJT9_9PLEO</name>
<accession>A0A6A5KJT9</accession>
<keyword evidence="9" id="KW-1185">Reference proteome</keyword>
<dbReference type="Gene3D" id="3.10.20.90">
    <property type="entry name" value="Phosphatidylinositol 3-kinase Catalytic Subunit, Chain A, domain 1"/>
    <property type="match status" value="1"/>
</dbReference>
<dbReference type="PROSITE" id="PS50053">
    <property type="entry name" value="UBIQUITIN_2"/>
    <property type="match status" value="1"/>
</dbReference>
<keyword evidence="3 6" id="KW-1133">Transmembrane helix</keyword>
<dbReference type="EMBL" id="ML975262">
    <property type="protein sequence ID" value="KAF1837418.1"/>
    <property type="molecule type" value="Genomic_DNA"/>
</dbReference>
<feature type="compositionally biased region" description="Low complexity" evidence="5">
    <location>
        <begin position="132"/>
        <end position="144"/>
    </location>
</feature>
<organism evidence="8 9">
    <name type="scientific">Decorospora gaudefroyi</name>
    <dbReference type="NCBI Taxonomy" id="184978"/>
    <lineage>
        <taxon>Eukaryota</taxon>
        <taxon>Fungi</taxon>
        <taxon>Dikarya</taxon>
        <taxon>Ascomycota</taxon>
        <taxon>Pezizomycotina</taxon>
        <taxon>Dothideomycetes</taxon>
        <taxon>Pleosporomycetidae</taxon>
        <taxon>Pleosporales</taxon>
        <taxon>Pleosporineae</taxon>
        <taxon>Pleosporaceae</taxon>
        <taxon>Decorospora</taxon>
    </lineage>
</organism>
<comment type="subcellular location">
    <subcellularLocation>
        <location evidence="1">Membrane</location>
    </subcellularLocation>
</comment>
<sequence>MADEQQAINLKVLSPSAEVEGGVNLAQLPASTTVQELRIRIQDAVPSKPATERMRLIYRGRVVANDADTLSSVFGAENIRENPDQSLHLVLREMPTNGPPSLFTAPPNPFRPAQGPAAAPASPLQTNPFRTLPQSQPRPSSQPQTPQPQPQPHHHHHLHNHPHAHHHHHHLPGLANPYPPNPYPPNPFALPLPPLRPQNLQQNFAPMPQEGQQNNGQPDTPATSDGSRAPLPGAASLPPLGLPNLPNNGGQTVRQERVGPNGARWTVTYNQVNIPARLQQPNAPFPVPHNLGLGLPPLPTGPPPSVEASQRVLPRIRTSLLAASREMGNIRALLHTPGETGNPASFSSVPAWRMGHARRHLVILNQNLDLVDWGLTTLSTDALFAQNPEMVALRRSALQLRADVLELNMIVERQEGGAAPNLTSQSASAASFNDPSSSAPPGAPIMTPAVPTTSQTPSWNVTETMPAGAPAELFLLSSPQGPVGILFDQQGTYTTAPMVSTLPFQAFTNQFAQNRQLIAGLGQQMAQGPNQLHSQLANIQPTPTQQPMAGGQAQDQNQAQDQVRNDNQNFDPNANPAAENDRVGNVAQHLWLIVKLAAFVWFFSGGNGLYRPIMLGIIAALIYLAQVGIFEDQINLARRHFEALLPIGALADGAAQPNNQGQGQQRAGNVTPEETARRLLQQRQTQRFGWARDSMRTIERAFALFVASLFPGVGERMVHAQEERVRLERVAAEEERQRQEDEARRREEEAQAQQDGEKKKSDDRAGDGAEESTGVRSAKGKERAVETEGESASSAS</sequence>
<dbReference type="GO" id="GO:0016020">
    <property type="term" value="C:membrane"/>
    <property type="evidence" value="ECO:0007669"/>
    <property type="project" value="UniProtKB-SubCell"/>
</dbReference>
<evidence type="ECO:0000256" key="2">
    <source>
        <dbReference type="ARBA" id="ARBA00022692"/>
    </source>
</evidence>
<proteinExistence type="predicted"/>
<dbReference type="PANTHER" id="PTHR12943">
    <property type="entry name" value="HOMOCYSTEINE-RESPONSIVE ENDOPLASMIC RETICULUM-RESIDENT UNIQUITIN-LIKE DOMAIN HERPUD PROTEIN FAMILY MEMBER"/>
    <property type="match status" value="1"/>
</dbReference>
<evidence type="ECO:0000256" key="5">
    <source>
        <dbReference type="SAM" id="MobiDB-lite"/>
    </source>
</evidence>
<feature type="region of interest" description="Disordered" evidence="5">
    <location>
        <begin position="541"/>
        <end position="580"/>
    </location>
</feature>
<feature type="domain" description="Ubiquitin-like" evidence="7">
    <location>
        <begin position="6"/>
        <end position="72"/>
    </location>
</feature>
<keyword evidence="4 6" id="KW-0472">Membrane</keyword>
<dbReference type="SUPFAM" id="SSF54236">
    <property type="entry name" value="Ubiquitin-like"/>
    <property type="match status" value="1"/>
</dbReference>
<feature type="compositionally biased region" description="Low complexity" evidence="5">
    <location>
        <begin position="111"/>
        <end position="123"/>
    </location>
</feature>
<dbReference type="PANTHER" id="PTHR12943:SF27">
    <property type="entry name" value="HOMOCYSTEINE-INDUCED ENDOPLASMIC RETICULUM PROTEIN, ISOFORM A"/>
    <property type="match status" value="1"/>
</dbReference>
<gene>
    <name evidence="8" type="ORF">BDW02DRAFT_544019</name>
</gene>
<feature type="compositionally biased region" description="Basic residues" evidence="5">
    <location>
        <begin position="152"/>
        <end position="171"/>
    </location>
</feature>
<dbReference type="Proteomes" id="UP000800040">
    <property type="component" value="Unassembled WGS sequence"/>
</dbReference>
<dbReference type="InterPro" id="IPR000626">
    <property type="entry name" value="Ubiquitin-like_dom"/>
</dbReference>
<evidence type="ECO:0000256" key="3">
    <source>
        <dbReference type="ARBA" id="ARBA00022989"/>
    </source>
</evidence>
<evidence type="ECO:0000256" key="1">
    <source>
        <dbReference type="ARBA" id="ARBA00004370"/>
    </source>
</evidence>
<dbReference type="AlphaFoldDB" id="A0A6A5KJT9"/>
<dbReference type="GO" id="GO:0030968">
    <property type="term" value="P:endoplasmic reticulum unfolded protein response"/>
    <property type="evidence" value="ECO:0007669"/>
    <property type="project" value="TreeGrafter"/>
</dbReference>